<accession>A0A368XZ74</accession>
<keyword evidence="13" id="KW-1185">Reference proteome</keyword>
<evidence type="ECO:0000313" key="12">
    <source>
        <dbReference type="EMBL" id="RCW71837.1"/>
    </source>
</evidence>
<evidence type="ECO:0000256" key="3">
    <source>
        <dbReference type="ARBA" id="ARBA00022475"/>
    </source>
</evidence>
<dbReference type="FunFam" id="3.30.70.100:FF:000018">
    <property type="entry name" value="MscS mechanosensitive ion channel"/>
    <property type="match status" value="1"/>
</dbReference>
<comment type="subcellular location">
    <subcellularLocation>
        <location evidence="1">Cell membrane</location>
        <topology evidence="1">Multi-pass membrane protein</topology>
    </subcellularLocation>
</comment>
<evidence type="ECO:0000259" key="10">
    <source>
        <dbReference type="Pfam" id="PF21082"/>
    </source>
</evidence>
<dbReference type="InterPro" id="IPR011066">
    <property type="entry name" value="MscS_channel_C_sf"/>
</dbReference>
<feature type="transmembrane region" description="Helical" evidence="8">
    <location>
        <begin position="101"/>
        <end position="126"/>
    </location>
</feature>
<dbReference type="PANTHER" id="PTHR30460">
    <property type="entry name" value="MODERATE CONDUCTANCE MECHANOSENSITIVE CHANNEL YBIO"/>
    <property type="match status" value="1"/>
</dbReference>
<feature type="transmembrane region" description="Helical" evidence="8">
    <location>
        <begin position="18"/>
        <end position="40"/>
    </location>
</feature>
<dbReference type="InterPro" id="IPR023408">
    <property type="entry name" value="MscS_beta-dom_sf"/>
</dbReference>
<dbReference type="Gene3D" id="1.10.287.1260">
    <property type="match status" value="1"/>
</dbReference>
<dbReference type="OrthoDB" id="9809206at2"/>
<dbReference type="EMBL" id="QPJJ01000005">
    <property type="protein sequence ID" value="RCW71837.1"/>
    <property type="molecule type" value="Genomic_DNA"/>
</dbReference>
<dbReference type="GO" id="GO:0005886">
    <property type="term" value="C:plasma membrane"/>
    <property type="evidence" value="ECO:0007669"/>
    <property type="project" value="UniProtKB-SubCell"/>
</dbReference>
<name>A0A368XZ74_9BACI</name>
<feature type="domain" description="Mechanosensitive ion channel transmembrane helices 2/3" evidence="11">
    <location>
        <begin position="71"/>
        <end position="112"/>
    </location>
</feature>
<keyword evidence="5 8" id="KW-1133">Transmembrane helix</keyword>
<dbReference type="InterPro" id="IPR049142">
    <property type="entry name" value="MS_channel_1st"/>
</dbReference>
<dbReference type="InterPro" id="IPR006685">
    <property type="entry name" value="MscS_channel_2nd"/>
</dbReference>
<comment type="similarity">
    <text evidence="2">Belongs to the MscS (TC 1.A.23) family.</text>
</comment>
<comment type="function">
    <text evidence="7">May play a role in resistance to osmotic downshock.</text>
</comment>
<comment type="caution">
    <text evidence="12">The sequence shown here is derived from an EMBL/GenBank/DDBJ whole genome shotgun (WGS) entry which is preliminary data.</text>
</comment>
<evidence type="ECO:0000256" key="7">
    <source>
        <dbReference type="ARBA" id="ARBA00059688"/>
    </source>
</evidence>
<dbReference type="InterPro" id="IPR049278">
    <property type="entry name" value="MS_channel_C"/>
</dbReference>
<dbReference type="SUPFAM" id="SSF50182">
    <property type="entry name" value="Sm-like ribonucleoproteins"/>
    <property type="match status" value="1"/>
</dbReference>
<dbReference type="PANTHER" id="PTHR30460:SF0">
    <property type="entry name" value="MODERATE CONDUCTANCE MECHANOSENSITIVE CHANNEL YBIO"/>
    <property type="match status" value="1"/>
</dbReference>
<dbReference type="Gene3D" id="3.30.70.100">
    <property type="match status" value="1"/>
</dbReference>
<keyword evidence="4 8" id="KW-0812">Transmembrane</keyword>
<dbReference type="Proteomes" id="UP000252585">
    <property type="component" value="Unassembled WGS sequence"/>
</dbReference>
<evidence type="ECO:0000256" key="6">
    <source>
        <dbReference type="ARBA" id="ARBA00023136"/>
    </source>
</evidence>
<keyword evidence="6 8" id="KW-0472">Membrane</keyword>
<evidence type="ECO:0000256" key="8">
    <source>
        <dbReference type="SAM" id="Phobius"/>
    </source>
</evidence>
<proteinExistence type="inferred from homology"/>
<protein>
    <submittedName>
        <fullName evidence="12">Small conductance mechanosensitive channel</fullName>
    </submittedName>
</protein>
<feature type="domain" description="Mechanosensitive ion channel MscS C-terminal" evidence="10">
    <location>
        <begin position="185"/>
        <end position="267"/>
    </location>
</feature>
<dbReference type="SUPFAM" id="SSF82861">
    <property type="entry name" value="Mechanosensitive channel protein MscS (YggB), transmembrane region"/>
    <property type="match status" value="1"/>
</dbReference>
<feature type="domain" description="Mechanosensitive ion channel MscS" evidence="9">
    <location>
        <begin position="114"/>
        <end position="178"/>
    </location>
</feature>
<dbReference type="InterPro" id="IPR010920">
    <property type="entry name" value="LSM_dom_sf"/>
</dbReference>
<dbReference type="Pfam" id="PF21082">
    <property type="entry name" value="MS_channel_3rd"/>
    <property type="match status" value="1"/>
</dbReference>
<evidence type="ECO:0000256" key="2">
    <source>
        <dbReference type="ARBA" id="ARBA00008017"/>
    </source>
</evidence>
<keyword evidence="3" id="KW-1003">Cell membrane</keyword>
<dbReference type="Pfam" id="PF21088">
    <property type="entry name" value="MS_channel_1st"/>
    <property type="match status" value="1"/>
</dbReference>
<dbReference type="SUPFAM" id="SSF82689">
    <property type="entry name" value="Mechanosensitive channel protein MscS (YggB), C-terminal domain"/>
    <property type="match status" value="1"/>
</dbReference>
<evidence type="ECO:0000259" key="9">
    <source>
        <dbReference type="Pfam" id="PF00924"/>
    </source>
</evidence>
<evidence type="ECO:0000256" key="4">
    <source>
        <dbReference type="ARBA" id="ARBA00022692"/>
    </source>
</evidence>
<evidence type="ECO:0000259" key="11">
    <source>
        <dbReference type="Pfam" id="PF21088"/>
    </source>
</evidence>
<dbReference type="InterPro" id="IPR011014">
    <property type="entry name" value="MscS_channel_TM-2"/>
</dbReference>
<dbReference type="AlphaFoldDB" id="A0A368XZ74"/>
<sequence length="279" mass="30593">MNIFEDGFSINIGNLLDLVVGVGLKILFLILAFAILAPIGRKIIVSTLHKATSKQKISESRVTTLEKLLLNIFSYTLIFLFIVMLFGIFDVPFGPLLASAGVVGLAIGFGAQGLVSDIVTGFFILLEKQIEVGDYVTTGGYSGIVEEVGLRTTQIRGFDGTLNFVPNRDVMGVSNHSRGNMRALVDIGISYDDNIDQAMQVLQTICEEFQTDARFIDGPDVLGVQAFGSSEIVLRVLGKTENMEQWGAERDMRKRIKEAFDANGIEIPFPHQVNITKNN</sequence>
<evidence type="ECO:0000313" key="13">
    <source>
        <dbReference type="Proteomes" id="UP000252585"/>
    </source>
</evidence>
<reference evidence="12 13" key="1">
    <citation type="submission" date="2018-07" db="EMBL/GenBank/DDBJ databases">
        <title>Genomic Encyclopedia of Type Strains, Phase IV (KMG-IV): sequencing the most valuable type-strain genomes for metagenomic binning, comparative biology and taxonomic classification.</title>
        <authorList>
            <person name="Goeker M."/>
        </authorList>
    </citation>
    <scope>NUCLEOTIDE SEQUENCE [LARGE SCALE GENOMIC DNA]</scope>
    <source>
        <strain evidence="12 13">DSM 27696</strain>
    </source>
</reference>
<feature type="transmembrane region" description="Helical" evidence="8">
    <location>
        <begin position="68"/>
        <end position="89"/>
    </location>
</feature>
<dbReference type="Pfam" id="PF00924">
    <property type="entry name" value="MS_channel_2nd"/>
    <property type="match status" value="1"/>
</dbReference>
<gene>
    <name evidence="12" type="ORF">DFR57_10519</name>
</gene>
<dbReference type="GO" id="GO:0008381">
    <property type="term" value="F:mechanosensitive monoatomic ion channel activity"/>
    <property type="evidence" value="ECO:0007669"/>
    <property type="project" value="InterPro"/>
</dbReference>
<evidence type="ECO:0000256" key="1">
    <source>
        <dbReference type="ARBA" id="ARBA00004651"/>
    </source>
</evidence>
<organism evidence="12 13">
    <name type="scientific">Saliterribacillus persicus</name>
    <dbReference type="NCBI Taxonomy" id="930114"/>
    <lineage>
        <taxon>Bacteria</taxon>
        <taxon>Bacillati</taxon>
        <taxon>Bacillota</taxon>
        <taxon>Bacilli</taxon>
        <taxon>Bacillales</taxon>
        <taxon>Bacillaceae</taxon>
        <taxon>Saliterribacillus</taxon>
    </lineage>
</organism>
<evidence type="ECO:0000256" key="5">
    <source>
        <dbReference type="ARBA" id="ARBA00022989"/>
    </source>
</evidence>
<dbReference type="InterPro" id="IPR045276">
    <property type="entry name" value="YbiO_bact"/>
</dbReference>
<dbReference type="FunFam" id="2.30.30.60:FF:000001">
    <property type="entry name" value="MscS Mechanosensitive ion channel"/>
    <property type="match status" value="1"/>
</dbReference>
<dbReference type="RefSeq" id="WP_114352403.1">
    <property type="nucleotide sequence ID" value="NZ_QPJJ01000005.1"/>
</dbReference>
<dbReference type="Gene3D" id="2.30.30.60">
    <property type="match status" value="1"/>
</dbReference>